<dbReference type="AlphaFoldDB" id="A0A5D3FG49"/>
<keyword evidence="2" id="KW-0732">Signal</keyword>
<organism evidence="3 4">
    <name type="scientific">Actinomadura decatromicini</name>
    <dbReference type="NCBI Taxonomy" id="2604572"/>
    <lineage>
        <taxon>Bacteria</taxon>
        <taxon>Bacillati</taxon>
        <taxon>Actinomycetota</taxon>
        <taxon>Actinomycetes</taxon>
        <taxon>Streptosporangiales</taxon>
        <taxon>Thermomonosporaceae</taxon>
        <taxon>Actinomadura</taxon>
    </lineage>
</organism>
<sequence>MHRRISALLTILALSLTAALLGAGPASASPLDPPTGTTNSQTEPGDEGGDPGNDPRFHPPPRPCSTEPCLGSDPGTGGGGDPGDTPSPEQRRAIDNAVNAAKRALVDKPKCFDTLSPTDSRSPDPTNPITALDTADVLFTNQTVAAAAYASRENGKATIGIYPGFFSLNIATPSVLGYVDPDIYFDLPAVQLSTADLQLVTMLHELGHLTGVNTHPDATQGPLTPEKVNQKFNTQVYVYCLDQGAAYQ</sequence>
<evidence type="ECO:0008006" key="5">
    <source>
        <dbReference type="Google" id="ProtNLM"/>
    </source>
</evidence>
<keyword evidence="4" id="KW-1185">Reference proteome</keyword>
<protein>
    <recommendedName>
        <fullName evidence="5">Matrixin family metalloprotease</fullName>
    </recommendedName>
</protein>
<dbReference type="Proteomes" id="UP000323505">
    <property type="component" value="Unassembled WGS sequence"/>
</dbReference>
<reference evidence="3 4" key="1">
    <citation type="submission" date="2019-08" db="EMBL/GenBank/DDBJ databases">
        <title>Actinomadura sp. nov. CYP1-5 isolated from mountain soil.</title>
        <authorList>
            <person name="Songsumanus A."/>
            <person name="Kuncharoen N."/>
            <person name="Kudo T."/>
            <person name="Yuki M."/>
            <person name="Igarashi Y."/>
            <person name="Tanasupawat S."/>
        </authorList>
    </citation>
    <scope>NUCLEOTIDE SEQUENCE [LARGE SCALE GENOMIC DNA]</scope>
    <source>
        <strain evidence="3 4">CYP1-5</strain>
    </source>
</reference>
<feature type="region of interest" description="Disordered" evidence="1">
    <location>
        <begin position="26"/>
        <end position="90"/>
    </location>
</feature>
<dbReference type="EMBL" id="VSRQ01000005">
    <property type="protein sequence ID" value="TYK46994.1"/>
    <property type="molecule type" value="Genomic_DNA"/>
</dbReference>
<gene>
    <name evidence="3" type="ORF">FXF68_24565</name>
</gene>
<evidence type="ECO:0000256" key="1">
    <source>
        <dbReference type="SAM" id="MobiDB-lite"/>
    </source>
</evidence>
<proteinExistence type="predicted"/>
<comment type="caution">
    <text evidence="3">The sequence shown here is derived from an EMBL/GenBank/DDBJ whole genome shotgun (WGS) entry which is preliminary data.</text>
</comment>
<feature type="signal peptide" evidence="2">
    <location>
        <begin position="1"/>
        <end position="28"/>
    </location>
</feature>
<evidence type="ECO:0000313" key="3">
    <source>
        <dbReference type="EMBL" id="TYK46994.1"/>
    </source>
</evidence>
<evidence type="ECO:0000313" key="4">
    <source>
        <dbReference type="Proteomes" id="UP000323505"/>
    </source>
</evidence>
<evidence type="ECO:0000256" key="2">
    <source>
        <dbReference type="SAM" id="SignalP"/>
    </source>
</evidence>
<name>A0A5D3FG49_9ACTN</name>
<feature type="chain" id="PRO_5022993912" description="Matrixin family metalloprotease" evidence="2">
    <location>
        <begin position="29"/>
        <end position="248"/>
    </location>
</feature>
<dbReference type="RefSeq" id="WP_148763067.1">
    <property type="nucleotide sequence ID" value="NZ_VSRQ01000005.1"/>
</dbReference>
<accession>A0A5D3FG49</accession>